<feature type="transmembrane region" description="Helical" evidence="1">
    <location>
        <begin position="30"/>
        <end position="50"/>
    </location>
</feature>
<feature type="transmembrane region" description="Helical" evidence="1">
    <location>
        <begin position="136"/>
        <end position="153"/>
    </location>
</feature>
<organism evidence="2 3">
    <name type="scientific">Candidatus Nomurabacteria bacterium RIFCSPHIGHO2_01_FULL_40_20</name>
    <dbReference type="NCBI Taxonomy" id="1801738"/>
    <lineage>
        <taxon>Bacteria</taxon>
        <taxon>Candidatus Nomuraibacteriota</taxon>
    </lineage>
</organism>
<dbReference type="EMBL" id="MFTO01000017">
    <property type="protein sequence ID" value="OGI63550.1"/>
    <property type="molecule type" value="Genomic_DNA"/>
</dbReference>
<feature type="transmembrane region" description="Helical" evidence="1">
    <location>
        <begin position="207"/>
        <end position="227"/>
    </location>
</feature>
<comment type="caution">
    <text evidence="2">The sequence shown here is derived from an EMBL/GenBank/DDBJ whole genome shotgun (WGS) entry which is preliminary data.</text>
</comment>
<keyword evidence="1" id="KW-0472">Membrane</keyword>
<proteinExistence type="predicted"/>
<sequence>MDYQYFYIIWALIFFAVWLALFLHRRDLRGAMLFISIVFGIGGIIGQVVFLEDWWRPLTLLGTPIGIEDFIIGFSIGGIASVIYIELYHLKFRSVRSESFSSKVKSRRSNFMGYMFILAFISVFLGMFYIAHLNSFYSGIIAYFFGIAVIALSRKDLIKGSVISGIIMLLLGSMIYYFLFLLFPNYIREFWYLHENWYSKLVLGIPLAEYIWFFLNGAFIGPLYGFVRNKKLQIGLK</sequence>
<feature type="transmembrane region" description="Helical" evidence="1">
    <location>
        <begin position="70"/>
        <end position="90"/>
    </location>
</feature>
<evidence type="ECO:0000313" key="3">
    <source>
        <dbReference type="Proteomes" id="UP000178985"/>
    </source>
</evidence>
<dbReference type="Proteomes" id="UP000178985">
    <property type="component" value="Unassembled WGS sequence"/>
</dbReference>
<dbReference type="AlphaFoldDB" id="A0A1F6V1J6"/>
<feature type="transmembrane region" description="Helical" evidence="1">
    <location>
        <begin position="165"/>
        <end position="187"/>
    </location>
</feature>
<feature type="transmembrane region" description="Helical" evidence="1">
    <location>
        <begin position="6"/>
        <end position="23"/>
    </location>
</feature>
<accession>A0A1F6V1J6</accession>
<evidence type="ECO:0000256" key="1">
    <source>
        <dbReference type="SAM" id="Phobius"/>
    </source>
</evidence>
<reference evidence="2 3" key="1">
    <citation type="journal article" date="2016" name="Nat. Commun.">
        <title>Thousands of microbial genomes shed light on interconnected biogeochemical processes in an aquifer system.</title>
        <authorList>
            <person name="Anantharaman K."/>
            <person name="Brown C.T."/>
            <person name="Hug L.A."/>
            <person name="Sharon I."/>
            <person name="Castelle C.J."/>
            <person name="Probst A.J."/>
            <person name="Thomas B.C."/>
            <person name="Singh A."/>
            <person name="Wilkins M.J."/>
            <person name="Karaoz U."/>
            <person name="Brodie E.L."/>
            <person name="Williams K.H."/>
            <person name="Hubbard S.S."/>
            <person name="Banfield J.F."/>
        </authorList>
    </citation>
    <scope>NUCLEOTIDE SEQUENCE [LARGE SCALE GENOMIC DNA]</scope>
</reference>
<keyword evidence="1" id="KW-0812">Transmembrane</keyword>
<keyword evidence="1" id="KW-1133">Transmembrane helix</keyword>
<protein>
    <recommendedName>
        <fullName evidence="4">Lycopene cyclase domain-containing protein</fullName>
    </recommendedName>
</protein>
<evidence type="ECO:0000313" key="2">
    <source>
        <dbReference type="EMBL" id="OGI63550.1"/>
    </source>
</evidence>
<name>A0A1F6V1J6_9BACT</name>
<evidence type="ECO:0008006" key="4">
    <source>
        <dbReference type="Google" id="ProtNLM"/>
    </source>
</evidence>
<feature type="transmembrane region" description="Helical" evidence="1">
    <location>
        <begin position="111"/>
        <end position="130"/>
    </location>
</feature>
<gene>
    <name evidence="2" type="ORF">A2733_01745</name>
</gene>